<feature type="compositionally biased region" description="Basic and acidic residues" evidence="1">
    <location>
        <begin position="537"/>
        <end position="552"/>
    </location>
</feature>
<reference evidence="2 3" key="1">
    <citation type="submission" date="2024-10" db="EMBL/GenBank/DDBJ databases">
        <title>Updated reference genomes for cyclostephanoid diatoms.</title>
        <authorList>
            <person name="Roberts W.R."/>
            <person name="Alverson A.J."/>
        </authorList>
    </citation>
    <scope>NUCLEOTIDE SEQUENCE [LARGE SCALE GENOMIC DNA]</scope>
    <source>
        <strain evidence="2 3">AJA232-27</strain>
    </source>
</reference>
<feature type="region of interest" description="Disordered" evidence="1">
    <location>
        <begin position="1407"/>
        <end position="1452"/>
    </location>
</feature>
<feature type="region of interest" description="Disordered" evidence="1">
    <location>
        <begin position="240"/>
        <end position="268"/>
    </location>
</feature>
<feature type="compositionally biased region" description="Basic and acidic residues" evidence="1">
    <location>
        <begin position="813"/>
        <end position="826"/>
    </location>
</feature>
<dbReference type="Proteomes" id="UP001530293">
    <property type="component" value="Unassembled WGS sequence"/>
</dbReference>
<comment type="caution">
    <text evidence="2">The sequence shown here is derived from an EMBL/GenBank/DDBJ whole genome shotgun (WGS) entry which is preliminary data.</text>
</comment>
<feature type="compositionally biased region" description="Low complexity" evidence="1">
    <location>
        <begin position="651"/>
        <end position="660"/>
    </location>
</feature>
<protein>
    <submittedName>
        <fullName evidence="2">Uncharacterized protein</fullName>
    </submittedName>
</protein>
<feature type="region of interest" description="Disordered" evidence="1">
    <location>
        <begin position="813"/>
        <end position="836"/>
    </location>
</feature>
<feature type="region of interest" description="Disordered" evidence="1">
    <location>
        <begin position="590"/>
        <end position="660"/>
    </location>
</feature>
<dbReference type="EMBL" id="JALLBG020000062">
    <property type="protein sequence ID" value="KAL3768828.1"/>
    <property type="molecule type" value="Genomic_DNA"/>
</dbReference>
<sequence>MSNSQSESRNSFVRKNATKIFTMRIIQGYQITAEYCTECHVPMMSYRGKTQCEVCEERNNANAAGEYIEADIGGPETAAVHDAKSKVRSKSSSSHHKHRVGGGGGQTIENSHQETRNDENNREKHRWMADSVIVVTEEGVELSPGVWSFESRTSDEIEYDVSDDDDGGFDYSNMMASELASCGDVSDDDEFNTEGERIQLHVHPKNALLLAAIDKLANHQRQQPRMQSVQLHDIVEEENQSNSSCPVFASNSAVTPPSRGNPETHYDPMVDAGAETITVSEVNADIIHDIDNTLASYNNGKAFASQVIQDTNNILNDLVSSKSGAQSVSHSIDGTCVSPPSINGIKMPHFDKLVTSCVMNGSSSNYKTKHGLDQSSTASTMPINSSSAGPYTSSVATPRISTPTSPLARTRVTINKLANGFASTAVASQTRSKPHLSTWDNSKKNAAIVGENTVIDEYNEDPAASSGSATAFNSNQSNELPVAPKAVAENRSENTDDFFSELRHKALMAKAKSWQDKLEADSYRPKRNISLEVEVAQHEDGSALEDSPKHYPDTTLSPDVKEERIESSIPDDEKKYIALKFIQEEKVVQPFDENQREKDLEEPKAAPPSAALSPPAFGPGTIDTESVISRPSRSAMDYAVGRPSTPDHRSSSVSATSLPSTVSSRIAQLEADALHKHQAAELAAANAREVLDQMINARKARRDKADARTKQSIRKKDTTSKVASGTTSKDTAQKEASDANFVPDIIDQLSMCSTLSSDQKVERKHEKSNLSEKNDTKTKEGEETSTSSDQGTNYSAASASQYSFEKRMYYPKTPKDDYSIVSRDSKSSVADSDTSTSTYSTLDAIEKRGYRRHEHIRHRRSSSAIRSRAIDRKDNLFLPSLCTPDSASSPITEQQPMRSYYRSHSASPRHRLRERRPLPAATSQSLKPNHLLPYSPRGARKMYVDPPSSYRETPLHDARKHEVLPVSHFNGEQHPPMAHHFSEVGQGLPRGQYSPSPRMANFRLNVDTGAAEGLQYQSYGGKSEQNPPMSHHFSEVGQGVPKGQYSPSPRMANFRLNVDTGAAEGLQYPSYGGKSEQHPQISEVGQGVPKGQYSPSPRMANFRLNVDTGAAEGLQYPSYGGKSEQHPQISEVGHGVPRGQYSPSPRMANIRLNVGTGATEGLQYQSYGGRSLMPKSEQHLPMSHPRGQYTTSSPRMANITLNVDAGATEGLQYQPYGGRSLTPKSIHEQKRYGYRSYEQPPSGYCYPTTRNIDALSLAQHQELMESMNHEDMSRQRLTSSAATSAPEPAIMTTYPLSYNNASGLPPNSYGGQSITPKSFDQTRYDFRSNEQQPLNLHRPTPRSFDAMSLANHQPYHEWMNSMNQDSMQQPMMLSGHSNPAVAGHYGAPSSMHPFNSPSKVRFSDGIEQHDIGGRPQQDIIGSRPEFLSSIGDPNNFSLHQQPHQQELPFVLH</sequence>
<feature type="compositionally biased region" description="Polar residues" evidence="1">
    <location>
        <begin position="883"/>
        <end position="906"/>
    </location>
</feature>
<evidence type="ECO:0000256" key="1">
    <source>
        <dbReference type="SAM" id="MobiDB-lite"/>
    </source>
</evidence>
<organism evidence="2 3">
    <name type="scientific">Discostella pseudostelligera</name>
    <dbReference type="NCBI Taxonomy" id="259834"/>
    <lineage>
        <taxon>Eukaryota</taxon>
        <taxon>Sar</taxon>
        <taxon>Stramenopiles</taxon>
        <taxon>Ochrophyta</taxon>
        <taxon>Bacillariophyta</taxon>
        <taxon>Coscinodiscophyceae</taxon>
        <taxon>Thalassiosirophycidae</taxon>
        <taxon>Stephanodiscales</taxon>
        <taxon>Stephanodiscaceae</taxon>
        <taxon>Discostella</taxon>
    </lineage>
</organism>
<feature type="region of interest" description="Disordered" evidence="1">
    <location>
        <begin position="699"/>
        <end position="736"/>
    </location>
</feature>
<name>A0ABD3MY36_9STRA</name>
<gene>
    <name evidence="2" type="ORF">ACHAWU_006929</name>
</gene>
<feature type="compositionally biased region" description="Basic and acidic residues" evidence="1">
    <location>
        <begin position="559"/>
        <end position="568"/>
    </location>
</feature>
<feature type="region of interest" description="Disordered" evidence="1">
    <location>
        <begin position="368"/>
        <end position="406"/>
    </location>
</feature>
<feature type="compositionally biased region" description="Polar residues" evidence="1">
    <location>
        <begin position="1431"/>
        <end position="1444"/>
    </location>
</feature>
<feature type="region of interest" description="Disordered" evidence="1">
    <location>
        <begin position="459"/>
        <end position="478"/>
    </location>
</feature>
<feature type="compositionally biased region" description="Polar residues" evidence="1">
    <location>
        <begin position="789"/>
        <end position="798"/>
    </location>
</feature>
<keyword evidence="3" id="KW-1185">Reference proteome</keyword>
<feature type="region of interest" description="Disordered" evidence="1">
    <location>
        <begin position="537"/>
        <end position="568"/>
    </location>
</feature>
<feature type="compositionally biased region" description="Polar residues" evidence="1">
    <location>
        <begin position="240"/>
        <end position="255"/>
    </location>
</feature>
<feature type="compositionally biased region" description="Basic and acidic residues" evidence="1">
    <location>
        <begin position="111"/>
        <end position="124"/>
    </location>
</feature>
<feature type="compositionally biased region" description="Polar residues" evidence="1">
    <location>
        <begin position="623"/>
        <end position="632"/>
    </location>
</feature>
<feature type="region of interest" description="Disordered" evidence="1">
    <location>
        <begin position="881"/>
        <end position="939"/>
    </location>
</feature>
<feature type="compositionally biased region" description="Low complexity" evidence="1">
    <location>
        <begin position="827"/>
        <end position="836"/>
    </location>
</feature>
<feature type="compositionally biased region" description="Basic residues" evidence="1">
    <location>
        <begin position="86"/>
        <end position="100"/>
    </location>
</feature>
<feature type="region of interest" description="Disordered" evidence="1">
    <location>
        <begin position="86"/>
        <end position="124"/>
    </location>
</feature>
<feature type="compositionally biased region" description="Basic and acidic residues" evidence="1">
    <location>
        <begin position="759"/>
        <end position="782"/>
    </location>
</feature>
<feature type="compositionally biased region" description="Basic and acidic residues" evidence="1">
    <location>
        <begin position="703"/>
        <end position="719"/>
    </location>
</feature>
<feature type="region of interest" description="Disordered" evidence="1">
    <location>
        <begin position="756"/>
        <end position="798"/>
    </location>
</feature>
<proteinExistence type="predicted"/>
<accession>A0ABD3MY36</accession>
<feature type="compositionally biased region" description="Polar residues" evidence="1">
    <location>
        <begin position="465"/>
        <end position="478"/>
    </location>
</feature>
<evidence type="ECO:0000313" key="2">
    <source>
        <dbReference type="EMBL" id="KAL3768828.1"/>
    </source>
</evidence>
<feature type="compositionally biased region" description="Polar residues" evidence="1">
    <location>
        <begin position="720"/>
        <end position="730"/>
    </location>
</feature>
<evidence type="ECO:0000313" key="3">
    <source>
        <dbReference type="Proteomes" id="UP001530293"/>
    </source>
</evidence>
<feature type="compositionally biased region" description="Basic and acidic residues" evidence="1">
    <location>
        <begin position="590"/>
        <end position="604"/>
    </location>
</feature>
<feature type="compositionally biased region" description="Polar residues" evidence="1">
    <location>
        <begin position="373"/>
        <end position="406"/>
    </location>
</feature>